<accession>A0A820AFE7</accession>
<name>A0A820AFE7_9BILA</name>
<gene>
    <name evidence="2" type="ORF">OTI717_LOCUS37409</name>
</gene>
<evidence type="ECO:0000256" key="1">
    <source>
        <dbReference type="SAM" id="MobiDB-lite"/>
    </source>
</evidence>
<dbReference type="Proteomes" id="UP000663823">
    <property type="component" value="Unassembled WGS sequence"/>
</dbReference>
<proteinExistence type="predicted"/>
<feature type="compositionally biased region" description="Polar residues" evidence="1">
    <location>
        <begin position="23"/>
        <end position="44"/>
    </location>
</feature>
<dbReference type="EMBL" id="CAJOAX010017702">
    <property type="protein sequence ID" value="CAF4175315.1"/>
    <property type="molecule type" value="Genomic_DNA"/>
</dbReference>
<organism evidence="2 3">
    <name type="scientific">Rotaria sordida</name>
    <dbReference type="NCBI Taxonomy" id="392033"/>
    <lineage>
        <taxon>Eukaryota</taxon>
        <taxon>Metazoa</taxon>
        <taxon>Spiralia</taxon>
        <taxon>Gnathifera</taxon>
        <taxon>Rotifera</taxon>
        <taxon>Eurotatoria</taxon>
        <taxon>Bdelloidea</taxon>
        <taxon>Philodinida</taxon>
        <taxon>Philodinidae</taxon>
        <taxon>Rotaria</taxon>
    </lineage>
</organism>
<dbReference type="AlphaFoldDB" id="A0A820AFE7"/>
<reference evidence="2" key="1">
    <citation type="submission" date="2021-02" db="EMBL/GenBank/DDBJ databases">
        <authorList>
            <person name="Nowell W R."/>
        </authorList>
    </citation>
    <scope>NUCLEOTIDE SEQUENCE</scope>
</reference>
<feature type="region of interest" description="Disordered" evidence="1">
    <location>
        <begin position="16"/>
        <end position="44"/>
    </location>
</feature>
<feature type="non-terminal residue" evidence="2">
    <location>
        <position position="1"/>
    </location>
</feature>
<comment type="caution">
    <text evidence="2">The sequence shown here is derived from an EMBL/GenBank/DDBJ whole genome shotgun (WGS) entry which is preliminary data.</text>
</comment>
<sequence>TNPANQTKFAIMITSPKIHHTNENTNISTQRKSNGRTNSAKHSY</sequence>
<protein>
    <submittedName>
        <fullName evidence="2">Uncharacterized protein</fullName>
    </submittedName>
</protein>
<evidence type="ECO:0000313" key="3">
    <source>
        <dbReference type="Proteomes" id="UP000663823"/>
    </source>
</evidence>
<evidence type="ECO:0000313" key="2">
    <source>
        <dbReference type="EMBL" id="CAF4175315.1"/>
    </source>
</evidence>